<protein>
    <submittedName>
        <fullName evidence="3">FAA hydrolase family protein</fullName>
    </submittedName>
</protein>
<sequence>MSSLTIAKTIGSIYCVGRNYADHAKELNNPVPKEPIIFTKSPGCVVPFEGKILLPLNLGRCDYETEIAIQLGTDLYQADLNQVLQAISSVGIALDLTLRDRQNELRAKKYPWDLAKSFVNACPLSKFGKLNDVTEIEELEIRLEINGEVCQKGSTKQMLFSIQDLLCFISQNIPLRLGDIILTGTPPNVGPLNNNDYLVAFLNGEVIAEAEIIRN</sequence>
<evidence type="ECO:0000259" key="2">
    <source>
        <dbReference type="Pfam" id="PF01557"/>
    </source>
</evidence>
<feature type="domain" description="Fumarylacetoacetase-like C-terminal" evidence="2">
    <location>
        <begin position="13"/>
        <end position="206"/>
    </location>
</feature>
<dbReference type="RefSeq" id="WP_124144027.1">
    <property type="nucleotide sequence ID" value="NZ_CAWOKI010000381.1"/>
</dbReference>
<name>A0A3N6NTQ2_9CYAN</name>
<dbReference type="InterPro" id="IPR011234">
    <property type="entry name" value="Fumarylacetoacetase-like_C"/>
</dbReference>
<gene>
    <name evidence="3" type="ORF">D5R40_29560</name>
</gene>
<dbReference type="GO" id="GO:0046872">
    <property type="term" value="F:metal ion binding"/>
    <property type="evidence" value="ECO:0007669"/>
    <property type="project" value="UniProtKB-KW"/>
</dbReference>
<dbReference type="GO" id="GO:0018773">
    <property type="term" value="F:acetylpyruvate hydrolase activity"/>
    <property type="evidence" value="ECO:0007669"/>
    <property type="project" value="TreeGrafter"/>
</dbReference>
<reference evidence="3 4" key="1">
    <citation type="journal article" date="2018" name="ACS Chem. Biol.">
        <title>Ketoreductase domain dysfunction expands chemodiversity: malyngamide biosynthesis in the cyanobacterium Okeania hirsuta.</title>
        <authorList>
            <person name="Moss N.A."/>
            <person name="Leao T."/>
            <person name="Rankin M."/>
            <person name="McCullough T.M."/>
            <person name="Qu P."/>
            <person name="Korobeynikov A."/>
            <person name="Smith J.L."/>
            <person name="Gerwick L."/>
            <person name="Gerwick W.H."/>
        </authorList>
    </citation>
    <scope>NUCLEOTIDE SEQUENCE [LARGE SCALE GENOMIC DNA]</scope>
    <source>
        <strain evidence="3 4">PAB10Feb10-1</strain>
    </source>
</reference>
<dbReference type="EMBL" id="RCBY01000312">
    <property type="protein sequence ID" value="RQH25019.1"/>
    <property type="molecule type" value="Genomic_DNA"/>
</dbReference>
<evidence type="ECO:0000313" key="4">
    <source>
        <dbReference type="Proteomes" id="UP000269154"/>
    </source>
</evidence>
<evidence type="ECO:0000256" key="1">
    <source>
        <dbReference type="ARBA" id="ARBA00022723"/>
    </source>
</evidence>
<keyword evidence="3" id="KW-0378">Hydrolase</keyword>
<comment type="caution">
    <text evidence="3">The sequence shown here is derived from an EMBL/GenBank/DDBJ whole genome shotgun (WGS) entry which is preliminary data.</text>
</comment>
<accession>A0A3N6NTQ2</accession>
<dbReference type="PANTHER" id="PTHR11820:SF7">
    <property type="entry name" value="ACYLPYRUVASE FAHD1, MITOCHONDRIAL"/>
    <property type="match status" value="1"/>
</dbReference>
<keyword evidence="1" id="KW-0479">Metal-binding</keyword>
<dbReference type="Pfam" id="PF01557">
    <property type="entry name" value="FAA_hydrolase"/>
    <property type="match status" value="1"/>
</dbReference>
<dbReference type="SUPFAM" id="SSF56529">
    <property type="entry name" value="FAH"/>
    <property type="match status" value="1"/>
</dbReference>
<organism evidence="3 4">
    <name type="scientific">Okeania hirsuta</name>
    <dbReference type="NCBI Taxonomy" id="1458930"/>
    <lineage>
        <taxon>Bacteria</taxon>
        <taxon>Bacillati</taxon>
        <taxon>Cyanobacteriota</taxon>
        <taxon>Cyanophyceae</taxon>
        <taxon>Oscillatoriophycideae</taxon>
        <taxon>Oscillatoriales</taxon>
        <taxon>Microcoleaceae</taxon>
        <taxon>Okeania</taxon>
    </lineage>
</organism>
<dbReference type="InterPro" id="IPR036663">
    <property type="entry name" value="Fumarylacetoacetase_C_sf"/>
</dbReference>
<dbReference type="Proteomes" id="UP000269154">
    <property type="component" value="Unassembled WGS sequence"/>
</dbReference>
<dbReference type="OrthoDB" id="9805307at2"/>
<keyword evidence="4" id="KW-1185">Reference proteome</keyword>
<dbReference type="PANTHER" id="PTHR11820">
    <property type="entry name" value="ACYLPYRUVASE"/>
    <property type="match status" value="1"/>
</dbReference>
<dbReference type="AlphaFoldDB" id="A0A3N6NTQ2"/>
<proteinExistence type="predicted"/>
<evidence type="ECO:0000313" key="3">
    <source>
        <dbReference type="EMBL" id="RQH25019.1"/>
    </source>
</evidence>
<dbReference type="Gene3D" id="3.90.850.10">
    <property type="entry name" value="Fumarylacetoacetase-like, C-terminal domain"/>
    <property type="match status" value="1"/>
</dbReference>